<evidence type="ECO:0000313" key="5">
    <source>
        <dbReference type="Proteomes" id="UP000002218"/>
    </source>
</evidence>
<name>C8XEH6_NAKMY</name>
<proteinExistence type="predicted"/>
<accession>C8XEH6</accession>
<evidence type="ECO:0000259" key="3">
    <source>
        <dbReference type="Pfam" id="PF13439"/>
    </source>
</evidence>
<dbReference type="SUPFAM" id="SSF53756">
    <property type="entry name" value="UDP-Glycosyltransferase/glycogen phosphorylase"/>
    <property type="match status" value="1"/>
</dbReference>
<reference evidence="4 5" key="2">
    <citation type="journal article" date="2010" name="Stand. Genomic Sci.">
        <title>Complete genome sequence of Nakamurella multipartita type strain (Y-104).</title>
        <authorList>
            <person name="Tice H."/>
            <person name="Mayilraj S."/>
            <person name="Sims D."/>
            <person name="Lapidus A."/>
            <person name="Nolan M."/>
            <person name="Lucas S."/>
            <person name="Glavina Del Rio T."/>
            <person name="Copeland A."/>
            <person name="Cheng J.F."/>
            <person name="Meincke L."/>
            <person name="Bruce D."/>
            <person name="Goodwin L."/>
            <person name="Pitluck S."/>
            <person name="Ivanova N."/>
            <person name="Mavromatis K."/>
            <person name="Ovchinnikova G."/>
            <person name="Pati A."/>
            <person name="Chen A."/>
            <person name="Palaniappan K."/>
            <person name="Land M."/>
            <person name="Hauser L."/>
            <person name="Chang Y.J."/>
            <person name="Jeffries C.D."/>
            <person name="Detter J.C."/>
            <person name="Brettin T."/>
            <person name="Rohde M."/>
            <person name="Goker M."/>
            <person name="Bristow J."/>
            <person name="Eisen J.A."/>
            <person name="Markowitz V."/>
            <person name="Hugenholtz P."/>
            <person name="Kyrpides N.C."/>
            <person name="Klenk H.P."/>
            <person name="Chen F."/>
        </authorList>
    </citation>
    <scope>NUCLEOTIDE SEQUENCE [LARGE SCALE GENOMIC DNA]</scope>
    <source>
        <strain evidence="5">ATCC 700099 / DSM 44233 / CIP 104796 / JCM 9543 / NBRC 105858 / Y-104</strain>
    </source>
</reference>
<dbReference type="PANTHER" id="PTHR45947">
    <property type="entry name" value="SULFOQUINOVOSYL TRANSFERASE SQD2"/>
    <property type="match status" value="1"/>
</dbReference>
<dbReference type="EMBL" id="CP001737">
    <property type="protein sequence ID" value="ACV77834.1"/>
    <property type="molecule type" value="Genomic_DNA"/>
</dbReference>
<dbReference type="KEGG" id="nml:Namu_1433"/>
<dbReference type="GO" id="GO:1901137">
    <property type="term" value="P:carbohydrate derivative biosynthetic process"/>
    <property type="evidence" value="ECO:0007669"/>
    <property type="project" value="UniProtKB-ARBA"/>
</dbReference>
<reference evidence="5" key="1">
    <citation type="submission" date="2009-09" db="EMBL/GenBank/DDBJ databases">
        <title>The complete genome of Nakamurella multipartita DSM 44233.</title>
        <authorList>
            <consortium name="US DOE Joint Genome Institute (JGI-PGF)"/>
            <person name="Lucas S."/>
            <person name="Copeland A."/>
            <person name="Lapidus A."/>
            <person name="Glavina del Rio T."/>
            <person name="Dalin E."/>
            <person name="Tice H."/>
            <person name="Bruce D."/>
            <person name="Goodwin L."/>
            <person name="Pitluck S."/>
            <person name="Kyrpides N."/>
            <person name="Mavromatis K."/>
            <person name="Ivanova N."/>
            <person name="Ovchinnikova G."/>
            <person name="Sims D."/>
            <person name="Meincke L."/>
            <person name="Brettin T."/>
            <person name="Detter J.C."/>
            <person name="Han C."/>
            <person name="Larimer F."/>
            <person name="Land M."/>
            <person name="Hauser L."/>
            <person name="Markowitz V."/>
            <person name="Cheng J.-F."/>
            <person name="Hugenholtz P."/>
            <person name="Woyke T."/>
            <person name="Wu D."/>
            <person name="Klenk H.-P."/>
            <person name="Eisen J.A."/>
        </authorList>
    </citation>
    <scope>NUCLEOTIDE SEQUENCE [LARGE SCALE GENOMIC DNA]</scope>
    <source>
        <strain evidence="5">ATCC 700099 / DSM 44233 / CIP 104796 / JCM 9543 / NBRC 105858 / Y-104</strain>
    </source>
</reference>
<dbReference type="Pfam" id="PF13439">
    <property type="entry name" value="Glyco_transf_4"/>
    <property type="match status" value="1"/>
</dbReference>
<feature type="domain" description="Glycosyltransferase subfamily 4-like N-terminal" evidence="3">
    <location>
        <begin position="15"/>
        <end position="174"/>
    </location>
</feature>
<evidence type="ECO:0000313" key="4">
    <source>
        <dbReference type="EMBL" id="ACV77834.1"/>
    </source>
</evidence>
<dbReference type="Gene3D" id="3.40.50.2000">
    <property type="entry name" value="Glycogen Phosphorylase B"/>
    <property type="match status" value="2"/>
</dbReference>
<evidence type="ECO:0000256" key="2">
    <source>
        <dbReference type="ARBA" id="ARBA00022679"/>
    </source>
</evidence>
<sequence>MRVAHISDCFVPRLGGIEIQVNDLTRRQQAQGLTPEVITATPLPRRMAGRTFPVPIHRFGIPLPAEIANNPIPSRPIRKALRAGDYDLVHVHAGVGSPFAAAGVRVALELGFPVAVTVHCLPARFRLPDSLTPWATPEIARRIALSAVSQAAAAPLRARTGGPVTVVPNGLDPQDWAIEPVERDPAVVEVVSTMRLSVRKRPLPMLAMVRAAQTRLTQQQSPVTLRLTVFGDGKLMPRMRRYVHRHQMTDTVRLAGRVDRAELTEIYRRADVFLAPAHLESFGIAALEARCAGLPVVAMRATGITEFVADRQEGLLADDDAQMSDALVELAADAGLRASIAEHNRTTAPPTAWSTVLATVEREYQRAMAIRGATA</sequence>
<dbReference type="InterPro" id="IPR050194">
    <property type="entry name" value="Glycosyltransferase_grp1"/>
</dbReference>
<keyword evidence="2 4" id="KW-0808">Transferase</keyword>
<gene>
    <name evidence="4" type="ordered locus">Namu_1433</name>
</gene>
<dbReference type="AlphaFoldDB" id="C8XEH6"/>
<dbReference type="PANTHER" id="PTHR45947:SF3">
    <property type="entry name" value="SULFOQUINOVOSYL TRANSFERASE SQD2"/>
    <property type="match status" value="1"/>
</dbReference>
<dbReference type="GO" id="GO:0016758">
    <property type="term" value="F:hexosyltransferase activity"/>
    <property type="evidence" value="ECO:0007669"/>
    <property type="project" value="TreeGrafter"/>
</dbReference>
<dbReference type="CAZy" id="GT4">
    <property type="family name" value="Glycosyltransferase Family 4"/>
</dbReference>
<dbReference type="InParanoid" id="C8XEH6"/>
<evidence type="ECO:0000256" key="1">
    <source>
        <dbReference type="ARBA" id="ARBA00022676"/>
    </source>
</evidence>
<dbReference type="eggNOG" id="COG0438">
    <property type="taxonomic scope" value="Bacteria"/>
</dbReference>
<dbReference type="CDD" id="cd03801">
    <property type="entry name" value="GT4_PimA-like"/>
    <property type="match status" value="1"/>
</dbReference>
<dbReference type="InterPro" id="IPR028098">
    <property type="entry name" value="Glyco_trans_4-like_N"/>
</dbReference>
<keyword evidence="1" id="KW-0328">Glycosyltransferase</keyword>
<dbReference type="Proteomes" id="UP000002218">
    <property type="component" value="Chromosome"/>
</dbReference>
<keyword evidence="5" id="KW-1185">Reference proteome</keyword>
<protein>
    <submittedName>
        <fullName evidence="4">Glycosyl transferase group 1</fullName>
    </submittedName>
</protein>
<dbReference type="STRING" id="479431.Namu_1433"/>
<dbReference type="HOGENOM" id="CLU_009583_2_1_11"/>
<organism evidence="4 5">
    <name type="scientific">Nakamurella multipartita (strain ATCC 700099 / DSM 44233 / CIP 104796 / JCM 9543 / NBRC 105858 / Y-104)</name>
    <name type="common">Microsphaera multipartita</name>
    <dbReference type="NCBI Taxonomy" id="479431"/>
    <lineage>
        <taxon>Bacteria</taxon>
        <taxon>Bacillati</taxon>
        <taxon>Actinomycetota</taxon>
        <taxon>Actinomycetes</taxon>
        <taxon>Nakamurellales</taxon>
        <taxon>Nakamurellaceae</taxon>
        <taxon>Nakamurella</taxon>
    </lineage>
</organism>
<dbReference type="Pfam" id="PF13692">
    <property type="entry name" value="Glyco_trans_1_4"/>
    <property type="match status" value="1"/>
</dbReference>